<feature type="compositionally biased region" description="Acidic residues" evidence="1">
    <location>
        <begin position="53"/>
        <end position="73"/>
    </location>
</feature>
<dbReference type="AlphaFoldDB" id="A0A4Z0F7Q7"/>
<organism evidence="2 3">
    <name type="scientific">Candidatus Macondimonas diazotrophica</name>
    <dbReference type="NCBI Taxonomy" id="2305248"/>
    <lineage>
        <taxon>Bacteria</taxon>
        <taxon>Pseudomonadati</taxon>
        <taxon>Pseudomonadota</taxon>
        <taxon>Gammaproteobacteria</taxon>
        <taxon>Chromatiales</taxon>
        <taxon>Ectothiorhodospiraceae</taxon>
        <taxon>Candidatus Macondimonas</taxon>
    </lineage>
</organism>
<feature type="compositionally biased region" description="Basic and acidic residues" evidence="1">
    <location>
        <begin position="20"/>
        <end position="52"/>
    </location>
</feature>
<dbReference type="Proteomes" id="UP000297890">
    <property type="component" value="Unassembled WGS sequence"/>
</dbReference>
<dbReference type="RefSeq" id="WP_135282749.1">
    <property type="nucleotide sequence ID" value="NZ_SRIO01000022.1"/>
</dbReference>
<feature type="compositionally biased region" description="Basic and acidic residues" evidence="1">
    <location>
        <begin position="284"/>
        <end position="304"/>
    </location>
</feature>
<sequence>MSNERDEILDSDEDPMEGLARLRKEEQENKNSEESTDKEDKEVATEEDKEVVSEEEPEPELGSPEEEGEEDSQDSTPKTRKFKADGQEYEFTEQEMLDKFEEVFGKAVNFTNKSQKIAPHMRWISAIEQQNLSEDDIFLALDVLKGNKDAINQVIKNNEIDLFDLDSGETDTDYTPTPYGDDPLTQQVKEVVSTISKDPEYEITANVITKQWDEQSRDFFANNPSYIEGLHNDIRSGLFDKVAPLAMKMKVFGDSSKSDLEYYVMAGEKISQQEQSNSAKASVRRNEDIIQQAEEKSREADKRRSASSTGTRSDRGDGSIDYYSDSEEDFDAWIKKVKASQ</sequence>
<keyword evidence="3" id="KW-1185">Reference proteome</keyword>
<evidence type="ECO:0000256" key="1">
    <source>
        <dbReference type="SAM" id="MobiDB-lite"/>
    </source>
</evidence>
<protein>
    <submittedName>
        <fullName evidence="2">Uncharacterized protein</fullName>
    </submittedName>
</protein>
<accession>A0A4Z0F7Q7</accession>
<evidence type="ECO:0000313" key="2">
    <source>
        <dbReference type="EMBL" id="TFZ81488.1"/>
    </source>
</evidence>
<evidence type="ECO:0000313" key="3">
    <source>
        <dbReference type="Proteomes" id="UP000297890"/>
    </source>
</evidence>
<gene>
    <name evidence="2" type="ORF">E4680_12470</name>
</gene>
<dbReference type="OrthoDB" id="10013260at2"/>
<reference evidence="2 3" key="1">
    <citation type="journal article" date="2019" name="ISME J.">
        <title>Candidatus Macondimonas diazotrophica, a novel gammaproteobacterial genus dominating crude-oil-contaminated coastal sediments.</title>
        <authorList>
            <person name="Karthikeyan S."/>
            <person name="Konstantinidis K."/>
        </authorList>
    </citation>
    <scope>NUCLEOTIDE SEQUENCE [LARGE SCALE GENOMIC DNA]</scope>
    <source>
        <strain evidence="2 3">KTK01</strain>
    </source>
</reference>
<comment type="caution">
    <text evidence="2">The sequence shown here is derived from an EMBL/GenBank/DDBJ whole genome shotgun (WGS) entry which is preliminary data.</text>
</comment>
<proteinExistence type="predicted"/>
<feature type="region of interest" description="Disordered" evidence="1">
    <location>
        <begin position="271"/>
        <end position="324"/>
    </location>
</feature>
<feature type="compositionally biased region" description="Polar residues" evidence="1">
    <location>
        <begin position="271"/>
        <end position="280"/>
    </location>
</feature>
<feature type="region of interest" description="Disordered" evidence="1">
    <location>
        <begin position="1"/>
        <end position="85"/>
    </location>
</feature>
<name>A0A4Z0F7Q7_9GAMM</name>
<dbReference type="EMBL" id="SRIO01000022">
    <property type="protein sequence ID" value="TFZ81488.1"/>
    <property type="molecule type" value="Genomic_DNA"/>
</dbReference>